<dbReference type="PANTHER" id="PTHR23349:SF111">
    <property type="entry name" value="BHLH DOMAIN-CONTAINING PROTEIN"/>
    <property type="match status" value="1"/>
</dbReference>
<organism evidence="4">
    <name type="scientific">Thelazia callipaeda</name>
    <name type="common">Oriental eyeworm</name>
    <name type="synonym">Parasitic nematode</name>
    <dbReference type="NCBI Taxonomy" id="103827"/>
    <lineage>
        <taxon>Eukaryota</taxon>
        <taxon>Metazoa</taxon>
        <taxon>Ecdysozoa</taxon>
        <taxon>Nematoda</taxon>
        <taxon>Chromadorea</taxon>
        <taxon>Rhabditida</taxon>
        <taxon>Spirurina</taxon>
        <taxon>Spiruromorpha</taxon>
        <taxon>Thelazioidea</taxon>
        <taxon>Thelaziidae</taxon>
        <taxon>Thelazia</taxon>
    </lineage>
</organism>
<dbReference type="Pfam" id="PF00010">
    <property type="entry name" value="HLH"/>
    <property type="match status" value="1"/>
</dbReference>
<dbReference type="PANTHER" id="PTHR23349">
    <property type="entry name" value="BASIC HELIX-LOOP-HELIX TRANSCRIPTION FACTOR, TWIST"/>
    <property type="match status" value="1"/>
</dbReference>
<dbReference type="GO" id="GO:0046983">
    <property type="term" value="F:protein dimerization activity"/>
    <property type="evidence" value="ECO:0007669"/>
    <property type="project" value="InterPro"/>
</dbReference>
<dbReference type="GO" id="GO:0000981">
    <property type="term" value="F:DNA-binding transcription factor activity, RNA polymerase II-specific"/>
    <property type="evidence" value="ECO:0007669"/>
    <property type="project" value="TreeGrafter"/>
</dbReference>
<dbReference type="AlphaFoldDB" id="A0A158RBK2"/>
<dbReference type="PROSITE" id="PS50888">
    <property type="entry name" value="BHLH"/>
    <property type="match status" value="1"/>
</dbReference>
<accession>A0A158RBK2</accession>
<dbReference type="GO" id="GO:0032502">
    <property type="term" value="P:developmental process"/>
    <property type="evidence" value="ECO:0007669"/>
    <property type="project" value="TreeGrafter"/>
</dbReference>
<sequence>MSEYFCNANNDSHENYPSHVAEDYFSKCRRLRSRRQKKQTLHFYELRRKAANERERKRMNSINEAFDRLRHLLPLLPRDRKLSKVSTLREAIRYIKQLNLLINDGNAASTGELPLHSLIAVNSEVERPPLLVPNSDANLPVKYIELSCHNQRIDEFNSTMKTESGAMQGKCSKVWVPSIPETNRSARDFDPSYQSINQLFS</sequence>
<dbReference type="SMART" id="SM00353">
    <property type="entry name" value="HLH"/>
    <property type="match status" value="1"/>
</dbReference>
<evidence type="ECO:0000259" key="1">
    <source>
        <dbReference type="PROSITE" id="PS50888"/>
    </source>
</evidence>
<dbReference type="InterPro" id="IPR011598">
    <property type="entry name" value="bHLH_dom"/>
</dbReference>
<dbReference type="InterPro" id="IPR050283">
    <property type="entry name" value="E-box_TF_Regulators"/>
</dbReference>
<evidence type="ECO:0000313" key="2">
    <source>
        <dbReference type="EMBL" id="VDN02056.1"/>
    </source>
</evidence>
<reference evidence="4" key="1">
    <citation type="submission" date="2016-04" db="UniProtKB">
        <authorList>
            <consortium name="WormBaseParasite"/>
        </authorList>
    </citation>
    <scope>IDENTIFICATION</scope>
</reference>
<protein>
    <submittedName>
        <fullName evidence="4">BHLH domain-containing protein</fullName>
    </submittedName>
</protein>
<dbReference type="InterPro" id="IPR036638">
    <property type="entry name" value="HLH_DNA-bd_sf"/>
</dbReference>
<evidence type="ECO:0000313" key="3">
    <source>
        <dbReference type="Proteomes" id="UP000276776"/>
    </source>
</evidence>
<proteinExistence type="predicted"/>
<dbReference type="WBParaSite" id="TCLT_0000489101-mRNA-1">
    <property type="protein sequence ID" value="TCLT_0000489101-mRNA-1"/>
    <property type="gene ID" value="TCLT_0000489101"/>
</dbReference>
<gene>
    <name evidence="2" type="ORF">TCLT_LOCUS4880</name>
</gene>
<dbReference type="STRING" id="103827.A0A158RBK2"/>
<evidence type="ECO:0000313" key="4">
    <source>
        <dbReference type="WBParaSite" id="TCLT_0000489101-mRNA-1"/>
    </source>
</evidence>
<dbReference type="Gene3D" id="4.10.280.10">
    <property type="entry name" value="Helix-loop-helix DNA-binding domain"/>
    <property type="match status" value="1"/>
</dbReference>
<dbReference type="OMA" id="CSKVWIP"/>
<feature type="domain" description="BHLH" evidence="1">
    <location>
        <begin position="46"/>
        <end position="98"/>
    </location>
</feature>
<dbReference type="Proteomes" id="UP000276776">
    <property type="component" value="Unassembled WGS sequence"/>
</dbReference>
<name>A0A158RBK2_THECL</name>
<keyword evidence="3" id="KW-1185">Reference proteome</keyword>
<dbReference type="OrthoDB" id="10048995at2759"/>
<dbReference type="EMBL" id="UYYF01004308">
    <property type="protein sequence ID" value="VDN02056.1"/>
    <property type="molecule type" value="Genomic_DNA"/>
</dbReference>
<reference evidence="2 3" key="2">
    <citation type="submission" date="2018-11" db="EMBL/GenBank/DDBJ databases">
        <authorList>
            <consortium name="Pathogen Informatics"/>
        </authorList>
    </citation>
    <scope>NUCLEOTIDE SEQUENCE [LARGE SCALE GENOMIC DNA]</scope>
</reference>
<dbReference type="GO" id="GO:0000977">
    <property type="term" value="F:RNA polymerase II transcription regulatory region sequence-specific DNA binding"/>
    <property type="evidence" value="ECO:0007669"/>
    <property type="project" value="TreeGrafter"/>
</dbReference>
<dbReference type="SUPFAM" id="SSF47459">
    <property type="entry name" value="HLH, helix-loop-helix DNA-binding domain"/>
    <property type="match status" value="1"/>
</dbReference>